<dbReference type="RefSeq" id="WP_044903504.1">
    <property type="nucleotide sequence ID" value="NZ_JQIF01000006.1"/>
</dbReference>
<dbReference type="Gene3D" id="3.40.50.720">
    <property type="entry name" value="NAD(P)-binding Rossmann-like Domain"/>
    <property type="match status" value="1"/>
</dbReference>
<dbReference type="Gene3D" id="3.30.360.10">
    <property type="entry name" value="Dihydrodipicolinate Reductase, domain 2"/>
    <property type="match status" value="1"/>
</dbReference>
<dbReference type="Pfam" id="PF01408">
    <property type="entry name" value="GFO_IDH_MocA"/>
    <property type="match status" value="1"/>
</dbReference>
<dbReference type="PANTHER" id="PTHR22604">
    <property type="entry name" value="OXIDOREDUCTASES"/>
    <property type="match status" value="1"/>
</dbReference>
<reference evidence="5 6" key="1">
    <citation type="submission" date="2014-08" db="EMBL/GenBank/DDBJ databases">
        <title>Clostridium innocuum, an unnegligible vancomycin-resistant pathogen causing extra-intestinal infections.</title>
        <authorList>
            <person name="Feng Y."/>
            <person name="Chiu C.-H."/>
        </authorList>
    </citation>
    <scope>NUCLEOTIDE SEQUENCE [LARGE SCALE GENOMIC DNA]</scope>
    <source>
        <strain evidence="5 6">AN88</strain>
    </source>
</reference>
<evidence type="ECO:0000313" key="5">
    <source>
        <dbReference type="EMBL" id="KGJ54883.1"/>
    </source>
</evidence>
<evidence type="ECO:0000256" key="2">
    <source>
        <dbReference type="ARBA" id="ARBA00023002"/>
    </source>
</evidence>
<evidence type="ECO:0000256" key="1">
    <source>
        <dbReference type="ARBA" id="ARBA00010928"/>
    </source>
</evidence>
<dbReference type="AlphaFoldDB" id="A0A099ID78"/>
<name>A0A099ID78_CLOIN</name>
<feature type="domain" description="Gfo/Idh/MocA-like oxidoreductase N-terminal" evidence="3">
    <location>
        <begin position="48"/>
        <end position="139"/>
    </location>
</feature>
<keyword evidence="2" id="KW-0560">Oxidoreductase</keyword>
<dbReference type="GO" id="GO:0000166">
    <property type="term" value="F:nucleotide binding"/>
    <property type="evidence" value="ECO:0007669"/>
    <property type="project" value="InterPro"/>
</dbReference>
<gene>
    <name evidence="5" type="ORF">CIAN88_01325</name>
</gene>
<evidence type="ECO:0000313" key="6">
    <source>
        <dbReference type="Proteomes" id="UP000030008"/>
    </source>
</evidence>
<dbReference type="EMBL" id="JQIF01000006">
    <property type="protein sequence ID" value="KGJ54883.1"/>
    <property type="molecule type" value="Genomic_DNA"/>
</dbReference>
<dbReference type="InterPro" id="IPR055170">
    <property type="entry name" value="GFO_IDH_MocA-like_dom"/>
</dbReference>
<keyword evidence="5" id="KW-0808">Transferase</keyword>
<evidence type="ECO:0000259" key="3">
    <source>
        <dbReference type="Pfam" id="PF01408"/>
    </source>
</evidence>
<dbReference type="InterPro" id="IPR036291">
    <property type="entry name" value="NAD(P)-bd_dom_sf"/>
</dbReference>
<evidence type="ECO:0000259" key="4">
    <source>
        <dbReference type="Pfam" id="PF22725"/>
    </source>
</evidence>
<dbReference type="Pfam" id="PF22725">
    <property type="entry name" value="GFO_IDH_MocA_C3"/>
    <property type="match status" value="1"/>
</dbReference>
<dbReference type="PANTHER" id="PTHR22604:SF105">
    <property type="entry name" value="TRANS-1,2-DIHYDROBENZENE-1,2-DIOL DEHYDROGENASE"/>
    <property type="match status" value="1"/>
</dbReference>
<organism evidence="5 6">
    <name type="scientific">Clostridium innocuum</name>
    <dbReference type="NCBI Taxonomy" id="1522"/>
    <lineage>
        <taxon>Bacteria</taxon>
        <taxon>Bacillati</taxon>
        <taxon>Bacillota</taxon>
        <taxon>Clostridia</taxon>
        <taxon>Eubacteriales</taxon>
        <taxon>Clostridiaceae</taxon>
        <taxon>Clostridium</taxon>
    </lineage>
</organism>
<accession>A0A099ID78</accession>
<comment type="caution">
    <text evidence="5">The sequence shown here is derived from an EMBL/GenBank/DDBJ whole genome shotgun (WGS) entry which is preliminary data.</text>
</comment>
<dbReference type="SUPFAM" id="SSF55347">
    <property type="entry name" value="Glyceraldehyde-3-phosphate dehydrogenase-like, C-terminal domain"/>
    <property type="match status" value="1"/>
</dbReference>
<dbReference type="GO" id="GO:0016491">
    <property type="term" value="F:oxidoreductase activity"/>
    <property type="evidence" value="ECO:0007669"/>
    <property type="project" value="UniProtKB-KW"/>
</dbReference>
<comment type="similarity">
    <text evidence="1">Belongs to the Gfo/Idh/MocA family.</text>
</comment>
<dbReference type="GO" id="GO:0016740">
    <property type="term" value="F:transferase activity"/>
    <property type="evidence" value="ECO:0007669"/>
    <property type="project" value="UniProtKB-KW"/>
</dbReference>
<protein>
    <submittedName>
        <fullName evidence="5">N-acetylglucosamine transferase</fullName>
    </submittedName>
</protein>
<sequence>MKKIRIGIICPSEIAFRRFLPSLEKEENFTYVGVAIASKEEWDGDVADTVIENEWKKGKTFVDTYGGKIFESYSSLIMSNEVDAIYLPLPPALHYKWAKKALENDKHVFVEKPSTTNYQDSLNLVKLAEERKLVLHENYMFQYHSQISEIKKEIENGKIGKVHSYHARFGFPRRDKNDFRYNKELGGGALLDAGGYVIKLATKLLGEDITLESSVMNSYEDFDVDLYGSYMFRNSKNEVFIGEYGMDCEYQCMLSIWGSRGIMQTDRIFTAPDNLKPSLKIIQSGEVKTIELSCDSHFKKSICQFYNAINDTAVREKIYNEILLQAQLVQKVRDISGGIGNDKI</sequence>
<dbReference type="InterPro" id="IPR050984">
    <property type="entry name" value="Gfo/Idh/MocA_domain"/>
</dbReference>
<feature type="domain" description="GFO/IDH/MocA-like oxidoreductase" evidence="4">
    <location>
        <begin position="149"/>
        <end position="263"/>
    </location>
</feature>
<proteinExistence type="inferred from homology"/>
<dbReference type="InterPro" id="IPR000683">
    <property type="entry name" value="Gfo/Idh/MocA-like_OxRdtase_N"/>
</dbReference>
<dbReference type="Proteomes" id="UP000030008">
    <property type="component" value="Unassembled WGS sequence"/>
</dbReference>
<dbReference type="SUPFAM" id="SSF51735">
    <property type="entry name" value="NAD(P)-binding Rossmann-fold domains"/>
    <property type="match status" value="1"/>
</dbReference>